<evidence type="ECO:0000313" key="3">
    <source>
        <dbReference type="Proteomes" id="UP000824107"/>
    </source>
</evidence>
<evidence type="ECO:0000256" key="1">
    <source>
        <dbReference type="HAMAP-Rule" id="MF_00122"/>
    </source>
</evidence>
<sequence>MAIDKETVKKVAFLSRLRIEDDKIEATEQEFNKILNWIEQLNEVNTDDVEPLVSVNESNIVCREDKVTEGNQSAAVLANAPQAEYGYFVVPKVVE</sequence>
<dbReference type="Pfam" id="PF02686">
    <property type="entry name" value="GatC"/>
    <property type="match status" value="1"/>
</dbReference>
<comment type="similarity">
    <text evidence="1">Belongs to the GatC family.</text>
</comment>
<accession>A0A9D1M366</accession>
<keyword evidence="1" id="KW-0648">Protein biosynthesis</keyword>
<dbReference type="GO" id="GO:0006450">
    <property type="term" value="P:regulation of translational fidelity"/>
    <property type="evidence" value="ECO:0007669"/>
    <property type="project" value="InterPro"/>
</dbReference>
<evidence type="ECO:0000313" key="2">
    <source>
        <dbReference type="EMBL" id="HIU52767.1"/>
    </source>
</evidence>
<dbReference type="GO" id="GO:0070681">
    <property type="term" value="P:glutaminyl-tRNAGln biosynthesis via transamidation"/>
    <property type="evidence" value="ECO:0007669"/>
    <property type="project" value="TreeGrafter"/>
</dbReference>
<dbReference type="EC" id="6.3.5.-" evidence="1"/>
<dbReference type="Gene3D" id="1.10.20.60">
    <property type="entry name" value="Glu-tRNAGln amidotransferase C subunit, N-terminal domain"/>
    <property type="match status" value="1"/>
</dbReference>
<dbReference type="EMBL" id="DVNC01000015">
    <property type="protein sequence ID" value="HIU52767.1"/>
    <property type="molecule type" value="Genomic_DNA"/>
</dbReference>
<dbReference type="SUPFAM" id="SSF141000">
    <property type="entry name" value="Glu-tRNAGln amidotransferase C subunit"/>
    <property type="match status" value="1"/>
</dbReference>
<comment type="function">
    <text evidence="1">Allows the formation of correctly charged Asn-tRNA(Asn) or Gln-tRNA(Gln) through the transamidation of misacylated Asp-tRNA(Asn) or Glu-tRNA(Gln) in organisms which lack either or both of asparaginyl-tRNA or glutaminyl-tRNA synthetases. The reaction takes place in the presence of glutamine and ATP through an activated phospho-Asp-tRNA(Asn) or phospho-Glu-tRNA(Gln).</text>
</comment>
<keyword evidence="1" id="KW-0067">ATP-binding</keyword>
<comment type="catalytic activity">
    <reaction evidence="1">
        <text>L-glutamyl-tRNA(Gln) + L-glutamine + ATP + H2O = L-glutaminyl-tRNA(Gln) + L-glutamate + ADP + phosphate + H(+)</text>
        <dbReference type="Rhea" id="RHEA:17521"/>
        <dbReference type="Rhea" id="RHEA-COMP:9681"/>
        <dbReference type="Rhea" id="RHEA-COMP:9684"/>
        <dbReference type="ChEBI" id="CHEBI:15377"/>
        <dbReference type="ChEBI" id="CHEBI:15378"/>
        <dbReference type="ChEBI" id="CHEBI:29985"/>
        <dbReference type="ChEBI" id="CHEBI:30616"/>
        <dbReference type="ChEBI" id="CHEBI:43474"/>
        <dbReference type="ChEBI" id="CHEBI:58359"/>
        <dbReference type="ChEBI" id="CHEBI:78520"/>
        <dbReference type="ChEBI" id="CHEBI:78521"/>
        <dbReference type="ChEBI" id="CHEBI:456216"/>
    </reaction>
</comment>
<dbReference type="GO" id="GO:0005524">
    <property type="term" value="F:ATP binding"/>
    <property type="evidence" value="ECO:0007669"/>
    <property type="project" value="UniProtKB-KW"/>
</dbReference>
<comment type="subunit">
    <text evidence="1">Heterotrimer of A, B and C subunits.</text>
</comment>
<protein>
    <recommendedName>
        <fullName evidence="1">Aspartyl/glutamyl-tRNA(Asn/Gln) amidotransferase subunit C</fullName>
        <shortName evidence="1">Asp/Glu-ADT subunit C</shortName>
        <ecNumber evidence="1">6.3.5.-</ecNumber>
    </recommendedName>
</protein>
<comment type="caution">
    <text evidence="2">The sequence shown here is derived from an EMBL/GenBank/DDBJ whole genome shotgun (WGS) entry which is preliminary data.</text>
</comment>
<dbReference type="HAMAP" id="MF_00122">
    <property type="entry name" value="GatC"/>
    <property type="match status" value="1"/>
</dbReference>
<dbReference type="PANTHER" id="PTHR15004:SF0">
    <property type="entry name" value="GLUTAMYL-TRNA(GLN) AMIDOTRANSFERASE SUBUNIT C, MITOCHONDRIAL"/>
    <property type="match status" value="1"/>
</dbReference>
<keyword evidence="1" id="KW-0436">Ligase</keyword>
<comment type="catalytic activity">
    <reaction evidence="1">
        <text>L-aspartyl-tRNA(Asn) + L-glutamine + ATP + H2O = L-asparaginyl-tRNA(Asn) + L-glutamate + ADP + phosphate + 2 H(+)</text>
        <dbReference type="Rhea" id="RHEA:14513"/>
        <dbReference type="Rhea" id="RHEA-COMP:9674"/>
        <dbReference type="Rhea" id="RHEA-COMP:9677"/>
        <dbReference type="ChEBI" id="CHEBI:15377"/>
        <dbReference type="ChEBI" id="CHEBI:15378"/>
        <dbReference type="ChEBI" id="CHEBI:29985"/>
        <dbReference type="ChEBI" id="CHEBI:30616"/>
        <dbReference type="ChEBI" id="CHEBI:43474"/>
        <dbReference type="ChEBI" id="CHEBI:58359"/>
        <dbReference type="ChEBI" id="CHEBI:78515"/>
        <dbReference type="ChEBI" id="CHEBI:78516"/>
        <dbReference type="ChEBI" id="CHEBI:456216"/>
    </reaction>
</comment>
<name>A0A9D1M366_9PROT</name>
<organism evidence="2 3">
    <name type="scientific">Candidatus Scatocola faecipullorum</name>
    <dbReference type="NCBI Taxonomy" id="2840917"/>
    <lineage>
        <taxon>Bacteria</taxon>
        <taxon>Pseudomonadati</taxon>
        <taxon>Pseudomonadota</taxon>
        <taxon>Alphaproteobacteria</taxon>
        <taxon>Rhodospirillales</taxon>
        <taxon>Rhodospirillaceae</taxon>
        <taxon>Rhodospirillaceae incertae sedis</taxon>
        <taxon>Candidatus Scatocola</taxon>
    </lineage>
</organism>
<dbReference type="Proteomes" id="UP000824107">
    <property type="component" value="Unassembled WGS sequence"/>
</dbReference>
<dbReference type="GO" id="GO:0050567">
    <property type="term" value="F:glutaminyl-tRNA synthase (glutamine-hydrolyzing) activity"/>
    <property type="evidence" value="ECO:0007669"/>
    <property type="project" value="UniProtKB-UniRule"/>
</dbReference>
<dbReference type="PANTHER" id="PTHR15004">
    <property type="entry name" value="GLUTAMYL-TRNA(GLN) AMIDOTRANSFERASE SUBUNIT C, MITOCHONDRIAL"/>
    <property type="match status" value="1"/>
</dbReference>
<dbReference type="InterPro" id="IPR003837">
    <property type="entry name" value="GatC"/>
</dbReference>
<keyword evidence="1" id="KW-0547">Nucleotide-binding</keyword>
<proteinExistence type="inferred from homology"/>
<reference evidence="2" key="2">
    <citation type="journal article" date="2021" name="PeerJ">
        <title>Extensive microbial diversity within the chicken gut microbiome revealed by metagenomics and culture.</title>
        <authorList>
            <person name="Gilroy R."/>
            <person name="Ravi A."/>
            <person name="Getino M."/>
            <person name="Pursley I."/>
            <person name="Horton D.L."/>
            <person name="Alikhan N.F."/>
            <person name="Baker D."/>
            <person name="Gharbi K."/>
            <person name="Hall N."/>
            <person name="Watson M."/>
            <person name="Adriaenssens E.M."/>
            <person name="Foster-Nyarko E."/>
            <person name="Jarju S."/>
            <person name="Secka A."/>
            <person name="Antonio M."/>
            <person name="Oren A."/>
            <person name="Chaudhuri R.R."/>
            <person name="La Ragione R."/>
            <person name="Hildebrand F."/>
            <person name="Pallen M.J."/>
        </authorList>
    </citation>
    <scope>NUCLEOTIDE SEQUENCE</scope>
    <source>
        <strain evidence="2">ChiW3-316</strain>
    </source>
</reference>
<dbReference type="NCBIfam" id="TIGR00135">
    <property type="entry name" value="gatC"/>
    <property type="match status" value="1"/>
</dbReference>
<dbReference type="GO" id="GO:0006412">
    <property type="term" value="P:translation"/>
    <property type="evidence" value="ECO:0007669"/>
    <property type="project" value="UniProtKB-UniRule"/>
</dbReference>
<dbReference type="InterPro" id="IPR036113">
    <property type="entry name" value="Asp/Glu-ADT_sf_sub_c"/>
</dbReference>
<gene>
    <name evidence="1 2" type="primary">gatC</name>
    <name evidence="2" type="ORF">IAD20_01650</name>
</gene>
<reference evidence="2" key="1">
    <citation type="submission" date="2020-10" db="EMBL/GenBank/DDBJ databases">
        <authorList>
            <person name="Gilroy R."/>
        </authorList>
    </citation>
    <scope>NUCLEOTIDE SEQUENCE</scope>
    <source>
        <strain evidence="2">ChiW3-316</strain>
    </source>
</reference>
<dbReference type="AlphaFoldDB" id="A0A9D1M366"/>